<gene>
    <name evidence="2" type="ORF">F5878DRAFT_629289</name>
</gene>
<evidence type="ECO:0000313" key="3">
    <source>
        <dbReference type="Proteomes" id="UP001163846"/>
    </source>
</evidence>
<feature type="compositionally biased region" description="Low complexity" evidence="1">
    <location>
        <begin position="168"/>
        <end position="194"/>
    </location>
</feature>
<organism evidence="2 3">
    <name type="scientific">Lentinula raphanica</name>
    <dbReference type="NCBI Taxonomy" id="153919"/>
    <lineage>
        <taxon>Eukaryota</taxon>
        <taxon>Fungi</taxon>
        <taxon>Dikarya</taxon>
        <taxon>Basidiomycota</taxon>
        <taxon>Agaricomycotina</taxon>
        <taxon>Agaricomycetes</taxon>
        <taxon>Agaricomycetidae</taxon>
        <taxon>Agaricales</taxon>
        <taxon>Marasmiineae</taxon>
        <taxon>Omphalotaceae</taxon>
        <taxon>Lentinula</taxon>
    </lineage>
</organism>
<dbReference type="AlphaFoldDB" id="A0AA38P272"/>
<name>A0AA38P272_9AGAR</name>
<comment type="caution">
    <text evidence="2">The sequence shown here is derived from an EMBL/GenBank/DDBJ whole genome shotgun (WGS) entry which is preliminary data.</text>
</comment>
<feature type="region of interest" description="Disordered" evidence="1">
    <location>
        <begin position="433"/>
        <end position="472"/>
    </location>
</feature>
<dbReference type="EMBL" id="MU806467">
    <property type="protein sequence ID" value="KAJ3834935.1"/>
    <property type="molecule type" value="Genomic_DNA"/>
</dbReference>
<feature type="compositionally biased region" description="Basic and acidic residues" evidence="1">
    <location>
        <begin position="255"/>
        <end position="268"/>
    </location>
</feature>
<protein>
    <submittedName>
        <fullName evidence="2">Uncharacterized protein</fullName>
    </submittedName>
</protein>
<proteinExistence type="predicted"/>
<accession>A0AA38P272</accession>
<feature type="region of interest" description="Disordered" evidence="1">
    <location>
        <begin position="1"/>
        <end position="24"/>
    </location>
</feature>
<reference evidence="2" key="1">
    <citation type="submission" date="2022-08" db="EMBL/GenBank/DDBJ databases">
        <authorList>
            <consortium name="DOE Joint Genome Institute"/>
            <person name="Min B."/>
            <person name="Riley R."/>
            <person name="Sierra-Patev S."/>
            <person name="Naranjo-Ortiz M."/>
            <person name="Looney B."/>
            <person name="Konkel Z."/>
            <person name="Slot J.C."/>
            <person name="Sakamoto Y."/>
            <person name="Steenwyk J.L."/>
            <person name="Rokas A."/>
            <person name="Carro J."/>
            <person name="Camarero S."/>
            <person name="Ferreira P."/>
            <person name="Molpeceres G."/>
            <person name="Ruiz-Duenas F.J."/>
            <person name="Serrano A."/>
            <person name="Henrissat B."/>
            <person name="Drula E."/>
            <person name="Hughes K.W."/>
            <person name="Mata J.L."/>
            <person name="Ishikawa N.K."/>
            <person name="Vargas-Isla R."/>
            <person name="Ushijima S."/>
            <person name="Smith C.A."/>
            <person name="Ahrendt S."/>
            <person name="Andreopoulos W."/>
            <person name="He G."/>
            <person name="Labutti K."/>
            <person name="Lipzen A."/>
            <person name="Ng V."/>
            <person name="Sandor L."/>
            <person name="Barry K."/>
            <person name="Martinez A.T."/>
            <person name="Xiao Y."/>
            <person name="Gibbons J.G."/>
            <person name="Terashima K."/>
            <person name="Hibbett D.S."/>
            <person name="Grigoriev I.V."/>
        </authorList>
    </citation>
    <scope>NUCLEOTIDE SEQUENCE</scope>
    <source>
        <strain evidence="2">TFB9207</strain>
    </source>
</reference>
<dbReference type="Proteomes" id="UP001163846">
    <property type="component" value="Unassembled WGS sequence"/>
</dbReference>
<sequence length="485" mass="53485">MEHPYGREASEHRKGRVPKLRRVSYDETSSDTVAASAAASSDAEGVTEKLKKTFAIIYKKHGSFKERRDLNVKYRHVGCEQCETRKKPCEVRATALQCKNCPPYIKCTRVAVVKKLRVLDLMDITEHQYDVLLAWYKQSLEDELLKPLREALQMDQTVMSKVEPPSDSPSSSSSDELVGSPEASSPQVVPVSSSGKNRSQACRKECPSHVIDVPPVPPDNRNASQAKTESPLPPKHASNPYPTAPYVSRLPAVSSEHKQQGWGQREETFGPSMVPNHHALPPRSYHSTALARLPATSDSHRVPPSYYRGTEGNFCTTACDVPGAQPYGDPGQLTSVVTWNRVHYPMPYEPSSAHSSSQSLENYYSGGIPRSNTLEGQANYDYHSQSGSPIVESNLSRAVQRSSSYPGLPEVTKPLLTRSWSAGAIDYAVQGAEDRSTPDSYSQFEDVKASPPSQTWESPQTENGPYTYPGQYGIEHLYQANSGTP</sequence>
<evidence type="ECO:0000313" key="2">
    <source>
        <dbReference type="EMBL" id="KAJ3834935.1"/>
    </source>
</evidence>
<feature type="compositionally biased region" description="Basic and acidic residues" evidence="1">
    <location>
        <begin position="1"/>
        <end position="12"/>
    </location>
</feature>
<evidence type="ECO:0000256" key="1">
    <source>
        <dbReference type="SAM" id="MobiDB-lite"/>
    </source>
</evidence>
<feature type="compositionally biased region" description="Polar residues" evidence="1">
    <location>
        <begin position="451"/>
        <end position="464"/>
    </location>
</feature>
<keyword evidence="3" id="KW-1185">Reference proteome</keyword>
<feature type="region of interest" description="Disordered" evidence="1">
    <location>
        <begin position="158"/>
        <end position="283"/>
    </location>
</feature>
<feature type="compositionally biased region" description="Basic residues" evidence="1">
    <location>
        <begin position="13"/>
        <end position="22"/>
    </location>
</feature>